<proteinExistence type="predicted"/>
<dbReference type="RefSeq" id="WP_110107231.1">
    <property type="nucleotide sequence ID" value="NZ_JACBZZ010000001.1"/>
</dbReference>
<sequence>MSEPGGLEAPRYPRPPKRWALITAALGAGVGSGLLGTSLHSHAWYVGTGPTVFPYGAALALLLLVAVALYVGLWSENAWVSVLCGAGAYITAGALSLQLGSVGIITGNVQGSVWIYGIAIMTPVAAWLAWAVLRSQRK</sequence>
<protein>
    <submittedName>
        <fullName evidence="1">Uncharacterized protein</fullName>
    </submittedName>
</protein>
<name>A0A2V3DN25_9MICC</name>
<dbReference type="EMBL" id="QHLZ01000012">
    <property type="protein sequence ID" value="PXA64340.1"/>
    <property type="molecule type" value="Genomic_DNA"/>
</dbReference>
<organism evidence="1 2">
    <name type="scientific">Arthrobacter psychrochitiniphilus</name>
    <dbReference type="NCBI Taxonomy" id="291045"/>
    <lineage>
        <taxon>Bacteria</taxon>
        <taxon>Bacillati</taxon>
        <taxon>Actinomycetota</taxon>
        <taxon>Actinomycetes</taxon>
        <taxon>Micrococcales</taxon>
        <taxon>Micrococcaceae</taxon>
        <taxon>Arthrobacter</taxon>
    </lineage>
</organism>
<dbReference type="AlphaFoldDB" id="A0A2V3DN25"/>
<evidence type="ECO:0000313" key="1">
    <source>
        <dbReference type="EMBL" id="PXA64340.1"/>
    </source>
</evidence>
<gene>
    <name evidence="1" type="ORF">CVS29_15480</name>
</gene>
<accession>A0A2V3DN25</accession>
<dbReference type="OrthoDB" id="4952538at2"/>
<evidence type="ECO:0000313" key="2">
    <source>
        <dbReference type="Proteomes" id="UP000246303"/>
    </source>
</evidence>
<reference evidence="1 2" key="1">
    <citation type="submission" date="2018-05" db="EMBL/GenBank/DDBJ databases">
        <title>Genetic diversity of glacier-inhabiting Cryobacterium bacteria in China and description of Cryobacterium mengkeensis sp. nov. and Arthrobacter glacialis sp. nov.</title>
        <authorList>
            <person name="Liu Q."/>
            <person name="Xin Y.-H."/>
        </authorList>
    </citation>
    <scope>NUCLEOTIDE SEQUENCE [LARGE SCALE GENOMIC DNA]</scope>
    <source>
        <strain evidence="1 2">GP3</strain>
    </source>
</reference>
<comment type="caution">
    <text evidence="1">The sequence shown here is derived from an EMBL/GenBank/DDBJ whole genome shotgun (WGS) entry which is preliminary data.</text>
</comment>
<keyword evidence="2" id="KW-1185">Reference proteome</keyword>
<dbReference type="Proteomes" id="UP000246303">
    <property type="component" value="Unassembled WGS sequence"/>
</dbReference>